<dbReference type="InterPro" id="IPR011009">
    <property type="entry name" value="Kinase-like_dom_sf"/>
</dbReference>
<dbReference type="SUPFAM" id="SSF56112">
    <property type="entry name" value="Protein kinase-like (PK-like)"/>
    <property type="match status" value="1"/>
</dbReference>
<evidence type="ECO:0000259" key="1">
    <source>
        <dbReference type="PROSITE" id="PS50011"/>
    </source>
</evidence>
<dbReference type="Pfam" id="PF00069">
    <property type="entry name" value="Pkinase"/>
    <property type="match status" value="1"/>
</dbReference>
<dbReference type="EMBL" id="ML119645">
    <property type="protein sequence ID" value="RPA87900.1"/>
    <property type="molecule type" value="Genomic_DNA"/>
</dbReference>
<feature type="domain" description="Protein kinase" evidence="1">
    <location>
        <begin position="295"/>
        <end position="643"/>
    </location>
</feature>
<dbReference type="InterPro" id="IPR000719">
    <property type="entry name" value="Prot_kinase_dom"/>
</dbReference>
<accession>A0A3N4IUL3</accession>
<dbReference type="PANTHER" id="PTHR44167:SF24">
    <property type="entry name" value="SERINE_THREONINE-PROTEIN KINASE CHK2"/>
    <property type="match status" value="1"/>
</dbReference>
<proteinExistence type="predicted"/>
<keyword evidence="2" id="KW-0418">Kinase</keyword>
<dbReference type="GO" id="GO:0005634">
    <property type="term" value="C:nucleus"/>
    <property type="evidence" value="ECO:0007669"/>
    <property type="project" value="TreeGrafter"/>
</dbReference>
<keyword evidence="2" id="KW-0808">Transferase</keyword>
<keyword evidence="3" id="KW-1185">Reference proteome</keyword>
<evidence type="ECO:0000313" key="2">
    <source>
        <dbReference type="EMBL" id="RPA87900.1"/>
    </source>
</evidence>
<organism evidence="2 3">
    <name type="scientific">Ascobolus immersus RN42</name>
    <dbReference type="NCBI Taxonomy" id="1160509"/>
    <lineage>
        <taxon>Eukaryota</taxon>
        <taxon>Fungi</taxon>
        <taxon>Dikarya</taxon>
        <taxon>Ascomycota</taxon>
        <taxon>Pezizomycotina</taxon>
        <taxon>Pezizomycetes</taxon>
        <taxon>Pezizales</taxon>
        <taxon>Ascobolaceae</taxon>
        <taxon>Ascobolus</taxon>
    </lineage>
</organism>
<dbReference type="Proteomes" id="UP000275078">
    <property type="component" value="Unassembled WGS sequence"/>
</dbReference>
<dbReference type="Gene3D" id="3.30.200.20">
    <property type="entry name" value="Phosphorylase Kinase, domain 1"/>
    <property type="match status" value="1"/>
</dbReference>
<sequence length="643" mass="73121">MRYFRLSCHPRTSEFSFPAPLHPSSPFINCQTKYRQSLRQLSNKISNTMAPQLQNSRTLGITKYCFTIGKYTPSRMDSELLHVDEASPGSYPDGRIYVRRSLTSSDFKISRRTDRPTRNLTDICKLTSARRTPADQEFDGHMHVDEYAPQNTPGVSTQRVYFGARKRGLEDFETDRRSALHGQDKIFTNGLGLKYAVKTTQLQFRYPYGTDPAIFTLFPEAFLARRYRPLLHRFLRVFPATRQVPKAPSNAQNWERGEVSKPPATLKVTAMIAKEMEDPKYLQERILRLNVDYTVQNGYDLGRSKWFQTDQGELKGRSGSKDRAVAVKALRDSATMERGIEMLEREREILRRTPVHDNIHRLIGYDPDFQHLIFDHVTELTLEEFVQQSYADFAENPSNLTKDRPIIGARQWFYLAYTLALGLNHLHEHKVIHCNLNTNSILLRKGFPCPKEAEGIFGIGNDNIYSVVISDFSAATHMGSALDLKSYANYIWDESNEPYMSSILLDHIQAGHLTTQNLDHKVDMHAAGCALLTAATGFPPYASSTKATTQPNESERIRMYSYITNGINPLRFAQEALDERPLRCKTGGFVAEAVRRCFAGNLAVCLKTVTLSCFAKDWMDEGADDNAWEVKSSRVIAKGLQLP</sequence>
<dbReference type="PANTHER" id="PTHR44167">
    <property type="entry name" value="OVARIAN-SPECIFIC SERINE/THREONINE-PROTEIN KINASE LOK-RELATED"/>
    <property type="match status" value="1"/>
</dbReference>
<dbReference type="GO" id="GO:0004674">
    <property type="term" value="F:protein serine/threonine kinase activity"/>
    <property type="evidence" value="ECO:0007669"/>
    <property type="project" value="TreeGrafter"/>
</dbReference>
<name>A0A3N4IUL3_ASCIM</name>
<reference evidence="2 3" key="1">
    <citation type="journal article" date="2018" name="Nat. Ecol. Evol.">
        <title>Pezizomycetes genomes reveal the molecular basis of ectomycorrhizal truffle lifestyle.</title>
        <authorList>
            <person name="Murat C."/>
            <person name="Payen T."/>
            <person name="Noel B."/>
            <person name="Kuo A."/>
            <person name="Morin E."/>
            <person name="Chen J."/>
            <person name="Kohler A."/>
            <person name="Krizsan K."/>
            <person name="Balestrini R."/>
            <person name="Da Silva C."/>
            <person name="Montanini B."/>
            <person name="Hainaut M."/>
            <person name="Levati E."/>
            <person name="Barry K.W."/>
            <person name="Belfiori B."/>
            <person name="Cichocki N."/>
            <person name="Clum A."/>
            <person name="Dockter R.B."/>
            <person name="Fauchery L."/>
            <person name="Guy J."/>
            <person name="Iotti M."/>
            <person name="Le Tacon F."/>
            <person name="Lindquist E.A."/>
            <person name="Lipzen A."/>
            <person name="Malagnac F."/>
            <person name="Mello A."/>
            <person name="Molinier V."/>
            <person name="Miyauchi S."/>
            <person name="Poulain J."/>
            <person name="Riccioni C."/>
            <person name="Rubini A."/>
            <person name="Sitrit Y."/>
            <person name="Splivallo R."/>
            <person name="Traeger S."/>
            <person name="Wang M."/>
            <person name="Zifcakova L."/>
            <person name="Wipf D."/>
            <person name="Zambonelli A."/>
            <person name="Paolocci F."/>
            <person name="Nowrousian M."/>
            <person name="Ottonello S."/>
            <person name="Baldrian P."/>
            <person name="Spatafora J.W."/>
            <person name="Henrissat B."/>
            <person name="Nagy L.G."/>
            <person name="Aury J.M."/>
            <person name="Wincker P."/>
            <person name="Grigoriev I.V."/>
            <person name="Bonfante P."/>
            <person name="Martin F.M."/>
        </authorList>
    </citation>
    <scope>NUCLEOTIDE SEQUENCE [LARGE SCALE GENOMIC DNA]</scope>
    <source>
        <strain evidence="2 3">RN42</strain>
    </source>
</reference>
<dbReference type="Gene3D" id="1.10.510.10">
    <property type="entry name" value="Transferase(Phosphotransferase) domain 1"/>
    <property type="match status" value="1"/>
</dbReference>
<dbReference type="AlphaFoldDB" id="A0A3N4IUL3"/>
<gene>
    <name evidence="2" type="ORF">BJ508DRAFT_356714</name>
</gene>
<dbReference type="STRING" id="1160509.A0A3N4IUL3"/>
<dbReference type="SMART" id="SM00220">
    <property type="entry name" value="S_TKc"/>
    <property type="match status" value="1"/>
</dbReference>
<protein>
    <submittedName>
        <fullName evidence="2">Kinase-like protein</fullName>
    </submittedName>
</protein>
<dbReference type="GO" id="GO:0005524">
    <property type="term" value="F:ATP binding"/>
    <property type="evidence" value="ECO:0007669"/>
    <property type="project" value="InterPro"/>
</dbReference>
<evidence type="ECO:0000313" key="3">
    <source>
        <dbReference type="Proteomes" id="UP000275078"/>
    </source>
</evidence>
<dbReference type="PROSITE" id="PS50011">
    <property type="entry name" value="PROTEIN_KINASE_DOM"/>
    <property type="match status" value="1"/>
</dbReference>
<dbReference type="GO" id="GO:0044773">
    <property type="term" value="P:mitotic DNA damage checkpoint signaling"/>
    <property type="evidence" value="ECO:0007669"/>
    <property type="project" value="TreeGrafter"/>
</dbReference>